<name>A0A1A8H3S6_9TELE</name>
<keyword evidence="3 7" id="KW-0812">Transmembrane</keyword>
<dbReference type="PIRSF" id="PIRSF002419">
    <property type="entry name" value="Tetraspanin"/>
    <property type="match status" value="1"/>
</dbReference>
<dbReference type="GO" id="GO:0005886">
    <property type="term" value="C:plasma membrane"/>
    <property type="evidence" value="ECO:0007669"/>
    <property type="project" value="TreeGrafter"/>
</dbReference>
<feature type="transmembrane region" description="Helical" evidence="7">
    <location>
        <begin position="53"/>
        <end position="74"/>
    </location>
</feature>
<feature type="transmembrane region" description="Helical" evidence="7">
    <location>
        <begin position="212"/>
        <end position="235"/>
    </location>
</feature>
<feature type="disulfide bond" evidence="6">
    <location>
        <begin position="144"/>
        <end position="160"/>
    </location>
</feature>
<evidence type="ECO:0000256" key="6">
    <source>
        <dbReference type="PIRSR" id="PIRSR002419-1"/>
    </source>
</evidence>
<evidence type="ECO:0000256" key="7">
    <source>
        <dbReference type="RuleBase" id="RU361218"/>
    </source>
</evidence>
<organism evidence="9">
    <name type="scientific">Nothobranchius korthausae</name>
    <dbReference type="NCBI Taxonomy" id="1143690"/>
    <lineage>
        <taxon>Eukaryota</taxon>
        <taxon>Metazoa</taxon>
        <taxon>Chordata</taxon>
        <taxon>Craniata</taxon>
        <taxon>Vertebrata</taxon>
        <taxon>Euteleostomi</taxon>
        <taxon>Actinopterygii</taxon>
        <taxon>Neopterygii</taxon>
        <taxon>Teleostei</taxon>
        <taxon>Neoteleostei</taxon>
        <taxon>Acanthomorphata</taxon>
        <taxon>Ovalentaria</taxon>
        <taxon>Atherinomorphae</taxon>
        <taxon>Cyprinodontiformes</taxon>
        <taxon>Nothobranchiidae</taxon>
        <taxon>Nothobranchius</taxon>
    </lineage>
</organism>
<dbReference type="EMBL" id="HAEC01009731">
    <property type="protein sequence ID" value="SBQ77947.1"/>
    <property type="molecule type" value="Transcribed_RNA"/>
</dbReference>
<evidence type="ECO:0000256" key="3">
    <source>
        <dbReference type="ARBA" id="ARBA00022692"/>
    </source>
</evidence>
<dbReference type="InterPro" id="IPR008952">
    <property type="entry name" value="Tetraspanin_EC2_sf"/>
</dbReference>
<feature type="transmembrane region" description="Helical" evidence="7">
    <location>
        <begin position="81"/>
        <end position="100"/>
    </location>
</feature>
<dbReference type="EMBL" id="HAEB01010450">
    <property type="protein sequence ID" value="SBQ56977.1"/>
    <property type="molecule type" value="Transcribed_RNA"/>
</dbReference>
<dbReference type="Gene3D" id="1.10.1450.10">
    <property type="entry name" value="Tetraspanin"/>
    <property type="match status" value="1"/>
</dbReference>
<keyword evidence="6" id="KW-1015">Disulfide bond</keyword>
<evidence type="ECO:0000256" key="1">
    <source>
        <dbReference type="ARBA" id="ARBA00004141"/>
    </source>
</evidence>
<dbReference type="SUPFAM" id="SSF48652">
    <property type="entry name" value="Tetraspanin"/>
    <property type="match status" value="1"/>
</dbReference>
<dbReference type="InterPro" id="IPR000301">
    <property type="entry name" value="Tetraspanin_animals"/>
</dbReference>
<evidence type="ECO:0000256" key="4">
    <source>
        <dbReference type="ARBA" id="ARBA00022989"/>
    </source>
</evidence>
<evidence type="ECO:0000256" key="8">
    <source>
        <dbReference type="SAM" id="MobiDB-lite"/>
    </source>
</evidence>
<sequence>MAQVNSCLKRIFIAFNLFFAIVGGVIIGLAMLSQVFTSVNQEQMMENRTSGLILLYVIGASTMLIALLGAYGAFKEQRVCLVVFLVFMVIGALLMIRIGIPAAALRPELEGELSDRFSKVLPLNTASDEVKHLADSLQTQLHCCGLFSYGDWNDVIPDSCSCVPTEKDECQLVTSKSSLNFFSYRDEHTMKSVYTKTCFPIIMHYVFMGFDFVIGVVFTLAGLAVVGLILSSIMIHQLRRPKRTTILFSIPTTFTPGLPKYQELQNPPPKYEEMQNPTPKYEELQNPPPY</sequence>
<proteinExistence type="inferred from homology"/>
<evidence type="ECO:0000256" key="2">
    <source>
        <dbReference type="ARBA" id="ARBA00006840"/>
    </source>
</evidence>
<keyword evidence="4 7" id="KW-1133">Transmembrane helix</keyword>
<gene>
    <name evidence="9" type="primary">Nfu_g_1_011626</name>
</gene>
<dbReference type="PANTHER" id="PTHR19282">
    <property type="entry name" value="TETRASPANIN"/>
    <property type="match status" value="1"/>
</dbReference>
<evidence type="ECO:0000313" key="9">
    <source>
        <dbReference type="EMBL" id="SBQ77947.1"/>
    </source>
</evidence>
<dbReference type="PANTHER" id="PTHR19282:SF544">
    <property type="entry name" value="TETRASPANIN"/>
    <property type="match status" value="1"/>
</dbReference>
<reference evidence="9" key="2">
    <citation type="submission" date="2016-06" db="EMBL/GenBank/DDBJ databases">
        <title>The genome of a short-lived fish provides insights into sex chromosome evolution and the genetic control of aging.</title>
        <authorList>
            <person name="Reichwald K."/>
            <person name="Felder M."/>
            <person name="Petzold A."/>
            <person name="Koch P."/>
            <person name="Groth M."/>
            <person name="Platzer M."/>
        </authorList>
    </citation>
    <scope>NUCLEOTIDE SEQUENCE</scope>
    <source>
        <tissue evidence="9">Brain</tissue>
    </source>
</reference>
<evidence type="ECO:0000256" key="5">
    <source>
        <dbReference type="ARBA" id="ARBA00023136"/>
    </source>
</evidence>
<dbReference type="PRINTS" id="PR00259">
    <property type="entry name" value="TMFOUR"/>
</dbReference>
<comment type="similarity">
    <text evidence="2 7">Belongs to the tetraspanin (TM4SF) family.</text>
</comment>
<feature type="region of interest" description="Disordered" evidence="8">
    <location>
        <begin position="258"/>
        <end position="290"/>
    </location>
</feature>
<feature type="transmembrane region" description="Helical" evidence="7">
    <location>
        <begin position="12"/>
        <end position="33"/>
    </location>
</feature>
<dbReference type="AlphaFoldDB" id="A0A1A8H3S6"/>
<dbReference type="Pfam" id="PF00335">
    <property type="entry name" value="Tetraspanin"/>
    <property type="match status" value="1"/>
</dbReference>
<accession>A0A1A8H3S6</accession>
<reference evidence="9" key="1">
    <citation type="submission" date="2016-05" db="EMBL/GenBank/DDBJ databases">
        <authorList>
            <person name="Lavstsen T."/>
            <person name="Jespersen J.S."/>
        </authorList>
    </citation>
    <scope>NUCLEOTIDE SEQUENCE</scope>
    <source>
        <tissue evidence="9">Brain</tissue>
    </source>
</reference>
<comment type="subcellular location">
    <subcellularLocation>
        <location evidence="1 7">Membrane</location>
        <topology evidence="1 7">Multi-pass membrane protein</topology>
    </subcellularLocation>
</comment>
<protein>
    <recommendedName>
        <fullName evidence="7">Tetraspanin</fullName>
    </recommendedName>
</protein>
<dbReference type="InterPro" id="IPR018499">
    <property type="entry name" value="Tetraspanin/Peripherin"/>
</dbReference>
<keyword evidence="5 7" id="KW-0472">Membrane</keyword>